<dbReference type="InterPro" id="IPR013320">
    <property type="entry name" value="ConA-like_dom_sf"/>
</dbReference>
<evidence type="ECO:0000256" key="3">
    <source>
        <dbReference type="SAM" id="SignalP"/>
    </source>
</evidence>
<name>A0A167S3F2_9HYPO</name>
<feature type="active site" description="Proton acceptor" evidence="1">
    <location>
        <position position="212"/>
    </location>
</feature>
<dbReference type="GO" id="GO:0006508">
    <property type="term" value="P:proteolysis"/>
    <property type="evidence" value="ECO:0007669"/>
    <property type="project" value="InterPro"/>
</dbReference>
<keyword evidence="5" id="KW-1185">Reference proteome</keyword>
<feature type="signal peptide" evidence="3">
    <location>
        <begin position="1"/>
        <end position="18"/>
    </location>
</feature>
<feature type="compositionally biased region" description="Low complexity" evidence="2">
    <location>
        <begin position="43"/>
        <end position="61"/>
    </location>
</feature>
<sequence>MKLLTVASALLFADAALGARFTEKRRAAFAKRGGAAVAARAGRGNPLLPAEPSPEAEVAASTNGTADVEYSSNWSGAVLISTGFTSVTGTFVVPTPRAPAGGRASTEYAASAWVGIDGDTAQNSILQTGVDFYIQNGQASYDAWYEWFPDFAFTFTGFAISANDTITVTVTASSKSAGTAVIENVSTGRTVRHSFSSESNTLEELNAEWIVEDFEEGGSLVPFANFGTVTFTDATAQRNGATVGPSGSTLIDIKQGSQVLTSASLSGDDVVVSYTA</sequence>
<organism evidence="4 5">
    <name type="scientific">Niveomyces insectorum RCEF 264</name>
    <dbReference type="NCBI Taxonomy" id="1081102"/>
    <lineage>
        <taxon>Eukaryota</taxon>
        <taxon>Fungi</taxon>
        <taxon>Dikarya</taxon>
        <taxon>Ascomycota</taxon>
        <taxon>Pezizomycotina</taxon>
        <taxon>Sordariomycetes</taxon>
        <taxon>Hypocreomycetidae</taxon>
        <taxon>Hypocreales</taxon>
        <taxon>Cordycipitaceae</taxon>
        <taxon>Niveomyces</taxon>
    </lineage>
</organism>
<comment type="caution">
    <text evidence="4">The sequence shown here is derived from an EMBL/GenBank/DDBJ whole genome shotgun (WGS) entry which is preliminary data.</text>
</comment>
<dbReference type="PANTHER" id="PTHR37536:SF1">
    <property type="entry name" value="ASPERGILLOPEPSIN, PUTAITVE (AFU_ORTHOLOGUE AFUA_7G01200)"/>
    <property type="match status" value="1"/>
</dbReference>
<dbReference type="PANTHER" id="PTHR37536">
    <property type="entry name" value="PUTATIVE (AFU_ORTHOLOGUE AFUA_3G02970)-RELATED"/>
    <property type="match status" value="1"/>
</dbReference>
<dbReference type="EMBL" id="AZHD01000011">
    <property type="protein sequence ID" value="OAA59191.1"/>
    <property type="molecule type" value="Genomic_DNA"/>
</dbReference>
<keyword evidence="3" id="KW-0732">Signal</keyword>
<gene>
    <name evidence="4" type="ORF">SPI_06393</name>
</gene>
<evidence type="ECO:0000256" key="2">
    <source>
        <dbReference type="SAM" id="MobiDB-lite"/>
    </source>
</evidence>
<dbReference type="SUPFAM" id="SSF49899">
    <property type="entry name" value="Concanavalin A-like lectins/glucanases"/>
    <property type="match status" value="1"/>
</dbReference>
<dbReference type="Proteomes" id="UP000076874">
    <property type="component" value="Unassembled WGS sequence"/>
</dbReference>
<feature type="chain" id="PRO_5007892117" evidence="3">
    <location>
        <begin position="19"/>
        <end position="276"/>
    </location>
</feature>
<dbReference type="InterPro" id="IPR000250">
    <property type="entry name" value="Peptidase_G1"/>
</dbReference>
<dbReference type="CDD" id="cd13426">
    <property type="entry name" value="Peptidase_G1"/>
    <property type="match status" value="1"/>
</dbReference>
<evidence type="ECO:0000256" key="1">
    <source>
        <dbReference type="PIRSR" id="PIRSR600250-50"/>
    </source>
</evidence>
<dbReference type="OrthoDB" id="2862635at2759"/>
<protein>
    <submittedName>
        <fullName evidence="4">Acid proteinase</fullName>
    </submittedName>
</protein>
<dbReference type="Pfam" id="PF01828">
    <property type="entry name" value="Peptidase_A4"/>
    <property type="match status" value="1"/>
</dbReference>
<evidence type="ECO:0000313" key="4">
    <source>
        <dbReference type="EMBL" id="OAA59191.1"/>
    </source>
</evidence>
<dbReference type="Gene3D" id="2.60.120.700">
    <property type="entry name" value="Peptidase G1"/>
    <property type="match status" value="1"/>
</dbReference>
<reference evidence="4 5" key="1">
    <citation type="journal article" date="2016" name="Genome Biol. Evol.">
        <title>Divergent and convergent evolution of fungal pathogenicity.</title>
        <authorList>
            <person name="Shang Y."/>
            <person name="Xiao G."/>
            <person name="Zheng P."/>
            <person name="Cen K."/>
            <person name="Zhan S."/>
            <person name="Wang C."/>
        </authorList>
    </citation>
    <scope>NUCLEOTIDE SEQUENCE [LARGE SCALE GENOMIC DNA]</scope>
    <source>
        <strain evidence="4 5">RCEF 264</strain>
    </source>
</reference>
<evidence type="ECO:0000313" key="5">
    <source>
        <dbReference type="Proteomes" id="UP000076874"/>
    </source>
</evidence>
<dbReference type="STRING" id="1081102.A0A167S3F2"/>
<feature type="region of interest" description="Disordered" evidence="2">
    <location>
        <begin position="43"/>
        <end position="62"/>
    </location>
</feature>
<dbReference type="InterPro" id="IPR038656">
    <property type="entry name" value="Peptidase_G1_sf"/>
</dbReference>
<accession>A0A167S3F2</accession>
<proteinExistence type="predicted"/>
<dbReference type="AlphaFoldDB" id="A0A167S3F2"/>
<dbReference type="PRINTS" id="PR00977">
    <property type="entry name" value="SCYTLDPTASE"/>
</dbReference>
<dbReference type="GO" id="GO:0070007">
    <property type="term" value="F:glutamic-type endopeptidase activity"/>
    <property type="evidence" value="ECO:0007669"/>
    <property type="project" value="InterPro"/>
</dbReference>